<dbReference type="Pfam" id="PF07687">
    <property type="entry name" value="M20_dimer"/>
    <property type="match status" value="1"/>
</dbReference>
<dbReference type="InterPro" id="IPR011650">
    <property type="entry name" value="Peptidase_M20_dimer"/>
</dbReference>
<accession>A0A7K3M2J2</accession>
<feature type="binding site" evidence="1">
    <location>
        <position position="137"/>
    </location>
    <ligand>
        <name>Mn(2+)</name>
        <dbReference type="ChEBI" id="CHEBI:29035"/>
        <label>2</label>
    </ligand>
</feature>
<dbReference type="Gene3D" id="3.40.630.10">
    <property type="entry name" value="Zn peptidases"/>
    <property type="match status" value="1"/>
</dbReference>
<comment type="caution">
    <text evidence="3">The sequence shown here is derived from an EMBL/GenBank/DDBJ whole genome shotgun (WGS) entry which is preliminary data.</text>
</comment>
<dbReference type="SUPFAM" id="SSF53187">
    <property type="entry name" value="Zn-dependent exopeptidases"/>
    <property type="match status" value="1"/>
</dbReference>
<dbReference type="EMBL" id="WLZY01000003">
    <property type="protein sequence ID" value="NDL57515.1"/>
    <property type="molecule type" value="Genomic_DNA"/>
</dbReference>
<comment type="cofactor">
    <cofactor evidence="1">
        <name>Mn(2+)</name>
        <dbReference type="ChEBI" id="CHEBI:29035"/>
    </cofactor>
    <text evidence="1">The Mn(2+) ion enhances activity.</text>
</comment>
<proteinExistence type="predicted"/>
<keyword evidence="4" id="KW-1185">Reference proteome</keyword>
<gene>
    <name evidence="3" type="ORF">F7O44_10560</name>
</gene>
<evidence type="ECO:0000259" key="2">
    <source>
        <dbReference type="Pfam" id="PF07687"/>
    </source>
</evidence>
<reference evidence="3 4" key="1">
    <citation type="submission" date="2019-11" db="EMBL/GenBank/DDBJ databases">
        <authorList>
            <person name="Li X.-J."/>
            <person name="Feng X.-M."/>
        </authorList>
    </citation>
    <scope>NUCLEOTIDE SEQUENCE [LARGE SCALE GENOMIC DNA]</scope>
    <source>
        <strain evidence="3 4">XMNu-373</strain>
    </source>
</reference>
<evidence type="ECO:0000256" key="1">
    <source>
        <dbReference type="PIRSR" id="PIRSR005962-1"/>
    </source>
</evidence>
<feature type="binding site" evidence="1">
    <location>
        <position position="104"/>
    </location>
    <ligand>
        <name>Mn(2+)</name>
        <dbReference type="ChEBI" id="CHEBI:29035"/>
        <label>2</label>
    </ligand>
</feature>
<dbReference type="PIRSF" id="PIRSF005962">
    <property type="entry name" value="Pept_M20D_amidohydro"/>
    <property type="match status" value="1"/>
</dbReference>
<dbReference type="InterPro" id="IPR036264">
    <property type="entry name" value="Bact_exopeptidase_dim_dom"/>
</dbReference>
<dbReference type="RefSeq" id="WP_162450219.1">
    <property type="nucleotide sequence ID" value="NZ_WLZY01000003.1"/>
</dbReference>
<dbReference type="GO" id="GO:0046872">
    <property type="term" value="F:metal ion binding"/>
    <property type="evidence" value="ECO:0007669"/>
    <property type="project" value="UniProtKB-KW"/>
</dbReference>
<dbReference type="InterPro" id="IPR002933">
    <property type="entry name" value="Peptidase_M20"/>
</dbReference>
<feature type="domain" description="Peptidase M20 dimerisation" evidence="2">
    <location>
        <begin position="186"/>
        <end position="279"/>
    </location>
</feature>
<dbReference type="InterPro" id="IPR017439">
    <property type="entry name" value="Amidohydrolase"/>
</dbReference>
<organism evidence="3 4">
    <name type="scientific">Phytoactinopolyspora mesophila</name>
    <dbReference type="NCBI Taxonomy" id="2650750"/>
    <lineage>
        <taxon>Bacteria</taxon>
        <taxon>Bacillati</taxon>
        <taxon>Actinomycetota</taxon>
        <taxon>Actinomycetes</taxon>
        <taxon>Jiangellales</taxon>
        <taxon>Jiangellaceae</taxon>
        <taxon>Phytoactinopolyspora</taxon>
    </lineage>
</organism>
<protein>
    <submittedName>
        <fullName evidence="3">Amidohydrolase</fullName>
    </submittedName>
</protein>
<dbReference type="SUPFAM" id="SSF55031">
    <property type="entry name" value="Bacterial exopeptidase dimerisation domain"/>
    <property type="match status" value="1"/>
</dbReference>
<dbReference type="PANTHER" id="PTHR11014">
    <property type="entry name" value="PEPTIDASE M20 FAMILY MEMBER"/>
    <property type="match status" value="1"/>
</dbReference>
<keyword evidence="3" id="KW-0378">Hydrolase</keyword>
<dbReference type="GO" id="GO:0016787">
    <property type="term" value="F:hydrolase activity"/>
    <property type="evidence" value="ECO:0007669"/>
    <property type="project" value="UniProtKB-KW"/>
</dbReference>
<keyword evidence="1" id="KW-0464">Manganese</keyword>
<dbReference type="Pfam" id="PF01546">
    <property type="entry name" value="Peptidase_M20"/>
    <property type="match status" value="1"/>
</dbReference>
<dbReference type="NCBIfam" id="TIGR01891">
    <property type="entry name" value="amidohydrolases"/>
    <property type="match status" value="1"/>
</dbReference>
<feature type="binding site" evidence="1">
    <location>
        <position position="161"/>
    </location>
    <ligand>
        <name>Mn(2+)</name>
        <dbReference type="ChEBI" id="CHEBI:29035"/>
        <label>2</label>
    </ligand>
</feature>
<evidence type="ECO:0000313" key="3">
    <source>
        <dbReference type="EMBL" id="NDL57515.1"/>
    </source>
</evidence>
<evidence type="ECO:0000313" key="4">
    <source>
        <dbReference type="Proteomes" id="UP000460435"/>
    </source>
</evidence>
<keyword evidence="1" id="KW-0479">Metal-binding</keyword>
<dbReference type="Proteomes" id="UP000460435">
    <property type="component" value="Unassembled WGS sequence"/>
</dbReference>
<feature type="binding site" evidence="1">
    <location>
        <position position="358"/>
    </location>
    <ligand>
        <name>Mn(2+)</name>
        <dbReference type="ChEBI" id="CHEBI:29035"/>
        <label>2</label>
    </ligand>
</feature>
<dbReference type="AlphaFoldDB" id="A0A7K3M2J2"/>
<feature type="binding site" evidence="1">
    <location>
        <position position="102"/>
    </location>
    <ligand>
        <name>Mn(2+)</name>
        <dbReference type="ChEBI" id="CHEBI:29035"/>
        <label>2</label>
    </ligand>
</feature>
<dbReference type="PANTHER" id="PTHR11014:SF63">
    <property type="entry name" value="METALLOPEPTIDASE, PUTATIVE (AFU_ORTHOLOGUE AFUA_6G09600)-RELATED"/>
    <property type="match status" value="1"/>
</dbReference>
<name>A0A7K3M2J2_9ACTN</name>
<sequence length="385" mass="41107">MTTDWLASWVDAHHDELITVRRQIHAHPELAFDEHATTDLLVQRLTKAGLKPRVLPRGTGLVVDVGDGPRTAAIRADIDALPLQDPKDVPYRSTVDGVCHACGHDAHATIALGAAMALAERSDLPGRIRIIFQPAEEKMGGAREVIAAGELEGVERLFALHCDPRLQVGKIGVKLGPITAACDLIEVRVTGPGGHTARPHLTVDVVDTLARIAVDAPALLARRADVRARLLLAWGTIQAGHAPNAIPGEGVLKGTVRVLDHAAWAEAEKNFRSIVSDVAAACGAGVEIHYERGVPPVVNDDACVELMRSAISAELGPESVARTNTSMGGEDFAWYGEHVPLAMARLGVHHGDVMHDIHQGSFDIDERALGIGVRVLTRAVLDALR</sequence>
<dbReference type="Gene3D" id="3.30.70.360">
    <property type="match status" value="1"/>
</dbReference>